<dbReference type="GO" id="GO:0015031">
    <property type="term" value="P:protein transport"/>
    <property type="evidence" value="ECO:0007669"/>
    <property type="project" value="InterPro"/>
</dbReference>
<evidence type="ECO:0000256" key="2">
    <source>
        <dbReference type="ARBA" id="ARBA00022741"/>
    </source>
</evidence>
<feature type="binding site" evidence="4">
    <location>
        <position position="112"/>
    </location>
    <ligand>
        <name>GTP</name>
        <dbReference type="ChEBI" id="CHEBI:37565"/>
    </ligand>
</feature>
<dbReference type="SUPFAM" id="SSF52540">
    <property type="entry name" value="P-loop containing nucleoside triphosphate hydrolases"/>
    <property type="match status" value="1"/>
</dbReference>
<sequence>MASLIRAFLDWLRSLLWKEEMELSLVGLQNSGKTTLVNVIAVRQNEQRRGEKLGLRWVGGGGEFPGTETGDVRGSLAPQSGQFSEDMIPTVGFNMRKVAIGNCVIKLWDIGGQPRFRSMWESSIFPRDFDASFAKLGAKNRYVMDAADPAKFEAAKIELHSLLEKPQLAGIPVLVLGNKNDLQGALNVQQIIDTLYVTRRPRRTANTPPPPSRPSLRFRSTPARDSRMLFFFLNFSFAFIVAFLLCARSGLKNIANRRVSCYSISAKNQVNIDVTINWLLTHAKSQK</sequence>
<keyword evidence="3 4" id="KW-0342">GTP-binding</keyword>
<dbReference type="InterPro" id="IPR044154">
    <property type="entry name" value="Arl8a/8b"/>
</dbReference>
<evidence type="ECO:0000256" key="3">
    <source>
        <dbReference type="ARBA" id="ARBA00023134"/>
    </source>
</evidence>
<dbReference type="InterPro" id="IPR006689">
    <property type="entry name" value="Small_GTPase_ARF/SAR"/>
</dbReference>
<feature type="binding site" evidence="5">
    <location>
        <position position="34"/>
    </location>
    <ligand>
        <name>Mg(2+)</name>
        <dbReference type="ChEBI" id="CHEBI:18420"/>
    </ligand>
</feature>
<dbReference type="OrthoDB" id="2011769at2759"/>
<dbReference type="GO" id="GO:0003924">
    <property type="term" value="F:GTPase activity"/>
    <property type="evidence" value="ECO:0007669"/>
    <property type="project" value="InterPro"/>
</dbReference>
<name>A0A8H7ZV77_9FUNG</name>
<evidence type="ECO:0000256" key="7">
    <source>
        <dbReference type="SAM" id="Phobius"/>
    </source>
</evidence>
<dbReference type="EMBL" id="JAEFCI010005858">
    <property type="protein sequence ID" value="KAG5460051.1"/>
    <property type="molecule type" value="Genomic_DNA"/>
</dbReference>
<dbReference type="CDD" id="cd04159">
    <property type="entry name" value="Arl10_like"/>
    <property type="match status" value="1"/>
</dbReference>
<keyword evidence="7" id="KW-1133">Transmembrane helix</keyword>
<keyword evidence="7" id="KW-0812">Transmembrane</keyword>
<evidence type="ECO:0000256" key="5">
    <source>
        <dbReference type="PIRSR" id="PIRSR606689-2"/>
    </source>
</evidence>
<keyword evidence="7" id="KW-0472">Membrane</keyword>
<dbReference type="PANTHER" id="PTHR45732:SF7">
    <property type="entry name" value="ADP-RIBOSYLATION FACTOR-LIKE PROTEIN 8"/>
    <property type="match status" value="1"/>
</dbReference>
<feature type="binding site" evidence="4">
    <location>
        <begin position="27"/>
        <end position="34"/>
    </location>
    <ligand>
        <name>GTP</name>
        <dbReference type="ChEBI" id="CHEBI:37565"/>
    </ligand>
</feature>
<reference evidence="8 9" key="1">
    <citation type="journal article" name="Sci. Rep.">
        <title>Genome-scale phylogenetic analyses confirm Olpidium as the closest living zoosporic fungus to the non-flagellated, terrestrial fungi.</title>
        <authorList>
            <person name="Chang Y."/>
            <person name="Rochon D."/>
            <person name="Sekimoto S."/>
            <person name="Wang Y."/>
            <person name="Chovatia M."/>
            <person name="Sandor L."/>
            <person name="Salamov A."/>
            <person name="Grigoriev I.V."/>
            <person name="Stajich J.E."/>
            <person name="Spatafora J.W."/>
        </authorList>
    </citation>
    <scope>NUCLEOTIDE SEQUENCE [LARGE SCALE GENOMIC DNA]</scope>
    <source>
        <strain evidence="8">S191</strain>
    </source>
</reference>
<keyword evidence="9" id="KW-1185">Reference proteome</keyword>
<dbReference type="GO" id="GO:0005525">
    <property type="term" value="F:GTP binding"/>
    <property type="evidence" value="ECO:0007669"/>
    <property type="project" value="UniProtKB-KW"/>
</dbReference>
<dbReference type="InterPro" id="IPR027417">
    <property type="entry name" value="P-loop_NTPase"/>
</dbReference>
<dbReference type="PRINTS" id="PR00449">
    <property type="entry name" value="RASTRNSFRMNG"/>
</dbReference>
<dbReference type="PROSITE" id="PS51417">
    <property type="entry name" value="ARF"/>
    <property type="match status" value="1"/>
</dbReference>
<keyword evidence="5" id="KW-0460">Magnesium</keyword>
<dbReference type="Gene3D" id="3.40.50.300">
    <property type="entry name" value="P-loop containing nucleotide triphosphate hydrolases"/>
    <property type="match status" value="1"/>
</dbReference>
<feature type="region of interest" description="Disordered" evidence="6">
    <location>
        <begin position="200"/>
        <end position="219"/>
    </location>
</feature>
<proteinExistence type="inferred from homology"/>
<dbReference type="Proteomes" id="UP000673691">
    <property type="component" value="Unassembled WGS sequence"/>
</dbReference>
<protein>
    <submittedName>
        <fullName evidence="8">ADP-ribosylation factor-like 8B</fullName>
    </submittedName>
</protein>
<evidence type="ECO:0000313" key="8">
    <source>
        <dbReference type="EMBL" id="KAG5460051.1"/>
    </source>
</evidence>
<dbReference type="AlphaFoldDB" id="A0A8H7ZV77"/>
<organism evidence="8 9">
    <name type="scientific">Olpidium bornovanus</name>
    <dbReference type="NCBI Taxonomy" id="278681"/>
    <lineage>
        <taxon>Eukaryota</taxon>
        <taxon>Fungi</taxon>
        <taxon>Fungi incertae sedis</taxon>
        <taxon>Olpidiomycota</taxon>
        <taxon>Olpidiomycotina</taxon>
        <taxon>Olpidiomycetes</taxon>
        <taxon>Olpidiales</taxon>
        <taxon>Olpidiaceae</taxon>
        <taxon>Olpidium</taxon>
    </lineage>
</organism>
<evidence type="ECO:0000256" key="4">
    <source>
        <dbReference type="PIRSR" id="PIRSR606689-1"/>
    </source>
</evidence>
<comment type="similarity">
    <text evidence="1">Belongs to the small GTPase superfamily. Arf family.</text>
</comment>
<evidence type="ECO:0000256" key="1">
    <source>
        <dbReference type="ARBA" id="ARBA00010290"/>
    </source>
</evidence>
<dbReference type="PANTHER" id="PTHR45732">
    <property type="entry name" value="ADP-RIBOSYLATION FACTOR-LIKE PROTEIN 8"/>
    <property type="match status" value="1"/>
</dbReference>
<evidence type="ECO:0000313" key="9">
    <source>
        <dbReference type="Proteomes" id="UP000673691"/>
    </source>
</evidence>
<feature type="transmembrane region" description="Helical" evidence="7">
    <location>
        <begin position="228"/>
        <end position="247"/>
    </location>
</feature>
<gene>
    <name evidence="8" type="ORF">BJ554DRAFT_7948</name>
</gene>
<keyword evidence="5" id="KW-0479">Metal-binding</keyword>
<comment type="caution">
    <text evidence="8">The sequence shown here is derived from an EMBL/GenBank/DDBJ whole genome shotgun (WGS) entry which is preliminary data.</text>
</comment>
<evidence type="ECO:0000256" key="6">
    <source>
        <dbReference type="SAM" id="MobiDB-lite"/>
    </source>
</evidence>
<feature type="binding site" evidence="4">
    <location>
        <begin position="178"/>
        <end position="181"/>
    </location>
    <ligand>
        <name>GTP</name>
        <dbReference type="ChEBI" id="CHEBI:37565"/>
    </ligand>
</feature>
<dbReference type="Pfam" id="PF00025">
    <property type="entry name" value="Arf"/>
    <property type="match status" value="1"/>
</dbReference>
<accession>A0A8H7ZV77</accession>
<dbReference type="GO" id="GO:0046872">
    <property type="term" value="F:metal ion binding"/>
    <property type="evidence" value="ECO:0007669"/>
    <property type="project" value="UniProtKB-KW"/>
</dbReference>
<keyword evidence="2 4" id="KW-0547">Nucleotide-binding</keyword>
<dbReference type="SMART" id="SM00177">
    <property type="entry name" value="ARF"/>
    <property type="match status" value="1"/>
</dbReference>
<feature type="binding site" evidence="5">
    <location>
        <position position="90"/>
    </location>
    <ligand>
        <name>Mg(2+)</name>
        <dbReference type="ChEBI" id="CHEBI:18420"/>
    </ligand>
</feature>